<accession>A0AAD7Z341</accession>
<dbReference type="GO" id="GO:0005634">
    <property type="term" value="C:nucleus"/>
    <property type="evidence" value="ECO:0007669"/>
    <property type="project" value="InterPro"/>
</dbReference>
<dbReference type="Pfam" id="PF12874">
    <property type="entry name" value="zf-met"/>
    <property type="match status" value="2"/>
</dbReference>
<dbReference type="PANTHER" id="PTHR24379">
    <property type="entry name" value="KRAB AND ZINC FINGER DOMAIN-CONTAINING"/>
    <property type="match status" value="1"/>
</dbReference>
<evidence type="ECO:0000256" key="6">
    <source>
        <dbReference type="PROSITE-ProRule" id="PRU01263"/>
    </source>
</evidence>
<dbReference type="SMART" id="SM00868">
    <property type="entry name" value="zf-AD"/>
    <property type="match status" value="1"/>
</dbReference>
<organism evidence="9 10">
    <name type="scientific">Mythimna separata</name>
    <name type="common">Oriental armyworm</name>
    <name type="synonym">Pseudaletia separata</name>
    <dbReference type="NCBI Taxonomy" id="271217"/>
    <lineage>
        <taxon>Eukaryota</taxon>
        <taxon>Metazoa</taxon>
        <taxon>Ecdysozoa</taxon>
        <taxon>Arthropoda</taxon>
        <taxon>Hexapoda</taxon>
        <taxon>Insecta</taxon>
        <taxon>Pterygota</taxon>
        <taxon>Neoptera</taxon>
        <taxon>Endopterygota</taxon>
        <taxon>Lepidoptera</taxon>
        <taxon>Glossata</taxon>
        <taxon>Ditrysia</taxon>
        <taxon>Noctuoidea</taxon>
        <taxon>Noctuidae</taxon>
        <taxon>Noctuinae</taxon>
        <taxon>Hadenini</taxon>
        <taxon>Mythimna</taxon>
    </lineage>
</organism>
<keyword evidence="2" id="KW-0677">Repeat</keyword>
<dbReference type="Pfam" id="PF07776">
    <property type="entry name" value="zf-AD"/>
    <property type="match status" value="1"/>
</dbReference>
<evidence type="ECO:0000256" key="1">
    <source>
        <dbReference type="ARBA" id="ARBA00022723"/>
    </source>
</evidence>
<feature type="domain" description="C2H2-type" evidence="7">
    <location>
        <begin position="249"/>
        <end position="276"/>
    </location>
</feature>
<sequence>MYNRVCRACLTTQTSFTYFIFENVSPETYCFCTSVQVSKDEQLPRGVCNSCYELLNKYSEFKQTCLQSQATLLNLAKDFKIEVDIKTDCDPDGSQEDEIKTEIPDFAVKIEDKEIDHDYTDDIDHHESLESPEEKHFKRKAKKIKLKQHQVIKAVKKKFIYTCDVCQKKFNFKERFEAHKLEHEGKITTIHCLPCNKTFATWSGLKRHNENDHTQVSLESLKCATCGKIYKSRQTLKIHEKVHEDRKLIMCDVCGRGLTSAVVLKAHLETHKEHRERSFACDQCGKKFFTKTILRTHVTRRHSGRKFICQN</sequence>
<dbReference type="SMART" id="SM00355">
    <property type="entry name" value="ZnF_C2H2"/>
    <property type="match status" value="5"/>
</dbReference>
<dbReference type="InterPro" id="IPR012934">
    <property type="entry name" value="Znf_AD"/>
</dbReference>
<dbReference type="Gene3D" id="3.30.160.60">
    <property type="entry name" value="Classic Zinc Finger"/>
    <property type="match status" value="3"/>
</dbReference>
<dbReference type="SUPFAM" id="SSF57667">
    <property type="entry name" value="beta-beta-alpha zinc fingers"/>
    <property type="match status" value="3"/>
</dbReference>
<gene>
    <name evidence="9" type="ORF">PYW07_006927</name>
</gene>
<feature type="domain" description="C2H2-type" evidence="7">
    <location>
        <begin position="279"/>
        <end position="307"/>
    </location>
</feature>
<evidence type="ECO:0000313" key="10">
    <source>
        <dbReference type="Proteomes" id="UP001231518"/>
    </source>
</evidence>
<feature type="domain" description="C2H2-type" evidence="7">
    <location>
        <begin position="161"/>
        <end position="188"/>
    </location>
</feature>
<evidence type="ECO:0000259" key="8">
    <source>
        <dbReference type="PROSITE" id="PS51915"/>
    </source>
</evidence>
<keyword evidence="10" id="KW-1185">Reference proteome</keyword>
<evidence type="ECO:0000256" key="4">
    <source>
        <dbReference type="ARBA" id="ARBA00022833"/>
    </source>
</evidence>
<comment type="caution">
    <text evidence="9">The sequence shown here is derived from an EMBL/GenBank/DDBJ whole genome shotgun (WGS) entry which is preliminary data.</text>
</comment>
<proteinExistence type="predicted"/>
<feature type="binding site" evidence="6">
    <location>
        <position position="9"/>
    </location>
    <ligand>
        <name>Zn(2+)</name>
        <dbReference type="ChEBI" id="CHEBI:29105"/>
    </ligand>
</feature>
<feature type="domain" description="C2H2-type" evidence="7">
    <location>
        <begin position="190"/>
        <end position="214"/>
    </location>
</feature>
<feature type="binding site" evidence="6">
    <location>
        <position position="6"/>
    </location>
    <ligand>
        <name>Zn(2+)</name>
        <dbReference type="ChEBI" id="CHEBI:29105"/>
    </ligand>
</feature>
<dbReference type="PROSITE" id="PS00028">
    <property type="entry name" value="ZINC_FINGER_C2H2_1"/>
    <property type="match status" value="5"/>
</dbReference>
<dbReference type="PROSITE" id="PS50157">
    <property type="entry name" value="ZINC_FINGER_C2H2_2"/>
    <property type="match status" value="5"/>
</dbReference>
<dbReference type="SUPFAM" id="SSF57716">
    <property type="entry name" value="Glucocorticoid receptor-like (DNA-binding domain)"/>
    <property type="match status" value="1"/>
</dbReference>
<reference evidence="9" key="1">
    <citation type="submission" date="2023-03" db="EMBL/GenBank/DDBJ databases">
        <title>Chromosome-level genomes of two armyworms, Mythimna separata and Mythimna loreyi, provide insights into the biosynthesis and reception of sex pheromones.</title>
        <authorList>
            <person name="Zhao H."/>
        </authorList>
    </citation>
    <scope>NUCLEOTIDE SEQUENCE</scope>
    <source>
        <strain evidence="9">BeijingLab</strain>
        <tissue evidence="9">Pupa</tissue>
    </source>
</reference>
<dbReference type="PANTHER" id="PTHR24379:SF121">
    <property type="entry name" value="C2H2-TYPE DOMAIN-CONTAINING PROTEIN"/>
    <property type="match status" value="1"/>
</dbReference>
<protein>
    <submittedName>
        <fullName evidence="9">Uncharacterized protein</fullName>
    </submittedName>
</protein>
<keyword evidence="1 6" id="KW-0479">Metal-binding</keyword>
<evidence type="ECO:0000256" key="3">
    <source>
        <dbReference type="ARBA" id="ARBA00022771"/>
    </source>
</evidence>
<keyword evidence="3 5" id="KW-0863">Zinc-finger</keyword>
<dbReference type="PROSITE" id="PS51915">
    <property type="entry name" value="ZAD"/>
    <property type="match status" value="1"/>
</dbReference>
<dbReference type="Pfam" id="PF00096">
    <property type="entry name" value="zf-C2H2"/>
    <property type="match status" value="1"/>
</dbReference>
<evidence type="ECO:0000256" key="5">
    <source>
        <dbReference type="PROSITE-ProRule" id="PRU00042"/>
    </source>
</evidence>
<feature type="binding site" evidence="6">
    <location>
        <position position="48"/>
    </location>
    <ligand>
        <name>Zn(2+)</name>
        <dbReference type="ChEBI" id="CHEBI:29105"/>
    </ligand>
</feature>
<evidence type="ECO:0000259" key="7">
    <source>
        <dbReference type="PROSITE" id="PS50157"/>
    </source>
</evidence>
<evidence type="ECO:0000256" key="2">
    <source>
        <dbReference type="ARBA" id="ARBA00022737"/>
    </source>
</evidence>
<name>A0AAD7Z341_MYTSE</name>
<dbReference type="GO" id="GO:0008270">
    <property type="term" value="F:zinc ion binding"/>
    <property type="evidence" value="ECO:0007669"/>
    <property type="project" value="UniProtKB-UniRule"/>
</dbReference>
<dbReference type="InterPro" id="IPR013087">
    <property type="entry name" value="Znf_C2H2_type"/>
</dbReference>
<evidence type="ECO:0000313" key="9">
    <source>
        <dbReference type="EMBL" id="KAJ8735307.1"/>
    </source>
</evidence>
<feature type="binding site" evidence="6">
    <location>
        <position position="51"/>
    </location>
    <ligand>
        <name>Zn(2+)</name>
        <dbReference type="ChEBI" id="CHEBI:29105"/>
    </ligand>
</feature>
<dbReference type="FunFam" id="3.30.160.60:FF:000100">
    <property type="entry name" value="Zinc finger 45-like"/>
    <property type="match status" value="1"/>
</dbReference>
<dbReference type="AlphaFoldDB" id="A0AAD7Z341"/>
<dbReference type="Gene3D" id="3.40.1800.20">
    <property type="match status" value="1"/>
</dbReference>
<keyword evidence="4 6" id="KW-0862">Zinc</keyword>
<dbReference type="InterPro" id="IPR036236">
    <property type="entry name" value="Znf_C2H2_sf"/>
</dbReference>
<dbReference type="EMBL" id="JARGEI010000002">
    <property type="protein sequence ID" value="KAJ8735307.1"/>
    <property type="molecule type" value="Genomic_DNA"/>
</dbReference>
<feature type="domain" description="C2H2-type" evidence="7">
    <location>
        <begin position="221"/>
        <end position="248"/>
    </location>
</feature>
<dbReference type="Proteomes" id="UP001231518">
    <property type="component" value="Chromosome 2"/>
</dbReference>
<feature type="domain" description="ZAD" evidence="8">
    <location>
        <begin position="4"/>
        <end position="75"/>
    </location>
</feature>